<keyword evidence="2" id="KW-1185">Reference proteome</keyword>
<dbReference type="AlphaFoldDB" id="A0A4Z2GUV1"/>
<protein>
    <submittedName>
        <fullName evidence="1">Uncharacterized protein</fullName>
    </submittedName>
</protein>
<dbReference type="Proteomes" id="UP000314294">
    <property type="component" value="Unassembled WGS sequence"/>
</dbReference>
<gene>
    <name evidence="1" type="ORF">EYF80_032485</name>
</gene>
<comment type="caution">
    <text evidence="1">The sequence shown here is derived from an EMBL/GenBank/DDBJ whole genome shotgun (WGS) entry which is preliminary data.</text>
</comment>
<sequence length="116" mass="12926">MTAPSQEELIQKDVRFHRADTLPRVIGRADGNHVPTVPPRDGHRDLVGRTMFSHPVPVGPSSYESPTLDLNMKPVGAQTGREVLRFTKGHARVFLQPWSSAARKKRRPGPQCLRGL</sequence>
<accession>A0A4Z2GUV1</accession>
<proteinExistence type="predicted"/>
<reference evidence="1 2" key="1">
    <citation type="submission" date="2019-03" db="EMBL/GenBank/DDBJ databases">
        <title>First draft genome of Liparis tanakae, snailfish: a comprehensive survey of snailfish specific genes.</title>
        <authorList>
            <person name="Kim W."/>
            <person name="Song I."/>
            <person name="Jeong J.-H."/>
            <person name="Kim D."/>
            <person name="Kim S."/>
            <person name="Ryu S."/>
            <person name="Song J.Y."/>
            <person name="Lee S.K."/>
        </authorList>
    </citation>
    <scope>NUCLEOTIDE SEQUENCE [LARGE SCALE GENOMIC DNA]</scope>
    <source>
        <tissue evidence="1">Muscle</tissue>
    </source>
</reference>
<evidence type="ECO:0000313" key="1">
    <source>
        <dbReference type="EMBL" id="TNN57296.1"/>
    </source>
</evidence>
<organism evidence="1 2">
    <name type="scientific">Liparis tanakae</name>
    <name type="common">Tanaka's snailfish</name>
    <dbReference type="NCBI Taxonomy" id="230148"/>
    <lineage>
        <taxon>Eukaryota</taxon>
        <taxon>Metazoa</taxon>
        <taxon>Chordata</taxon>
        <taxon>Craniata</taxon>
        <taxon>Vertebrata</taxon>
        <taxon>Euteleostomi</taxon>
        <taxon>Actinopterygii</taxon>
        <taxon>Neopterygii</taxon>
        <taxon>Teleostei</taxon>
        <taxon>Neoteleostei</taxon>
        <taxon>Acanthomorphata</taxon>
        <taxon>Eupercaria</taxon>
        <taxon>Perciformes</taxon>
        <taxon>Cottioidei</taxon>
        <taxon>Cottales</taxon>
        <taxon>Liparidae</taxon>
        <taxon>Liparis</taxon>
    </lineage>
</organism>
<name>A0A4Z2GUV1_9TELE</name>
<evidence type="ECO:0000313" key="2">
    <source>
        <dbReference type="Proteomes" id="UP000314294"/>
    </source>
</evidence>
<dbReference type="EMBL" id="SRLO01000408">
    <property type="protein sequence ID" value="TNN57296.1"/>
    <property type="molecule type" value="Genomic_DNA"/>
</dbReference>